<dbReference type="Pfam" id="PF07645">
    <property type="entry name" value="EGF_CA"/>
    <property type="match status" value="6"/>
</dbReference>
<feature type="disulfide bond" evidence="8">
    <location>
        <begin position="236"/>
        <end position="246"/>
    </location>
</feature>
<dbReference type="Proteomes" id="UP000515135">
    <property type="component" value="Unplaced"/>
</dbReference>
<dbReference type="SMART" id="SM00179">
    <property type="entry name" value="EGF_CA"/>
    <property type="match status" value="9"/>
</dbReference>
<dbReference type="PROSITE" id="PS50041">
    <property type="entry name" value="C_TYPE_LECTIN_2"/>
    <property type="match status" value="1"/>
</dbReference>
<evidence type="ECO:0000256" key="5">
    <source>
        <dbReference type="ARBA" id="ARBA00022737"/>
    </source>
</evidence>
<dbReference type="CDD" id="cd00037">
    <property type="entry name" value="CLECT"/>
    <property type="match status" value="1"/>
</dbReference>
<dbReference type="GO" id="GO:0043235">
    <property type="term" value="C:receptor complex"/>
    <property type="evidence" value="ECO:0007669"/>
    <property type="project" value="TreeGrafter"/>
</dbReference>
<dbReference type="FunFam" id="3.10.100.10:FF:000094">
    <property type="entry name" value="Uncharacterized protein"/>
    <property type="match status" value="1"/>
</dbReference>
<feature type="disulfide bond" evidence="8">
    <location>
        <begin position="295"/>
        <end position="304"/>
    </location>
</feature>
<evidence type="ECO:0000259" key="10">
    <source>
        <dbReference type="PROSITE" id="PS50041"/>
    </source>
</evidence>
<dbReference type="InterPro" id="IPR001304">
    <property type="entry name" value="C-type_lectin-like"/>
</dbReference>
<feature type="disulfide bond" evidence="8">
    <location>
        <begin position="199"/>
        <end position="209"/>
    </location>
</feature>
<dbReference type="InterPro" id="IPR001881">
    <property type="entry name" value="EGF-like_Ca-bd_dom"/>
</dbReference>
<dbReference type="Gene3D" id="3.10.100.10">
    <property type="entry name" value="Mannose-Binding Protein A, subunit A"/>
    <property type="match status" value="1"/>
</dbReference>
<accession>A0A6P4YCJ6</accession>
<feature type="domain" description="EGF-like" evidence="9">
    <location>
        <begin position="195"/>
        <end position="230"/>
    </location>
</feature>
<dbReference type="InterPro" id="IPR018097">
    <property type="entry name" value="EGF_Ca-bd_CS"/>
</dbReference>
<dbReference type="FunFam" id="2.10.25.10:FF:000125">
    <property type="entry name" value="Neurogenic locus notch protein-like"/>
    <property type="match status" value="1"/>
</dbReference>
<keyword evidence="4" id="KW-0732">Signal</keyword>
<feature type="disulfide bond" evidence="8">
    <location>
        <begin position="220"/>
        <end position="229"/>
    </location>
</feature>
<dbReference type="SMART" id="SM00181">
    <property type="entry name" value="EGF"/>
    <property type="match status" value="9"/>
</dbReference>
<reference evidence="12" key="1">
    <citation type="submission" date="2025-08" db="UniProtKB">
        <authorList>
            <consortium name="RefSeq"/>
        </authorList>
    </citation>
    <scope>IDENTIFICATION</scope>
    <source>
        <tissue evidence="12">Gonad</tissue>
    </source>
</reference>
<comment type="caution">
    <text evidence="8">Lacks conserved residue(s) required for the propagation of feature annotation.</text>
</comment>
<dbReference type="SUPFAM" id="SSF57196">
    <property type="entry name" value="EGF/Laminin"/>
    <property type="match status" value="3"/>
</dbReference>
<organism evidence="11 12">
    <name type="scientific">Branchiostoma belcheri</name>
    <name type="common">Amphioxus</name>
    <dbReference type="NCBI Taxonomy" id="7741"/>
    <lineage>
        <taxon>Eukaryota</taxon>
        <taxon>Metazoa</taxon>
        <taxon>Chordata</taxon>
        <taxon>Cephalochordata</taxon>
        <taxon>Leptocardii</taxon>
        <taxon>Amphioxiformes</taxon>
        <taxon>Branchiostomatidae</taxon>
        <taxon>Branchiostoma</taxon>
    </lineage>
</organism>
<keyword evidence="5" id="KW-0677">Repeat</keyword>
<dbReference type="OrthoDB" id="5953235at2759"/>
<feature type="disulfide bond" evidence="8">
    <location>
        <begin position="409"/>
        <end position="418"/>
    </location>
</feature>
<evidence type="ECO:0000256" key="8">
    <source>
        <dbReference type="PROSITE-ProRule" id="PRU00076"/>
    </source>
</evidence>
<feature type="domain" description="EGF-like" evidence="9">
    <location>
        <begin position="269"/>
        <end position="305"/>
    </location>
</feature>
<dbReference type="GO" id="GO:0005509">
    <property type="term" value="F:calcium ion binding"/>
    <property type="evidence" value="ECO:0007669"/>
    <property type="project" value="InterPro"/>
</dbReference>
<dbReference type="SUPFAM" id="SSF57184">
    <property type="entry name" value="Growth factor receptor domain"/>
    <property type="match status" value="2"/>
</dbReference>
<feature type="domain" description="EGF-like" evidence="9">
    <location>
        <begin position="120"/>
        <end position="156"/>
    </location>
</feature>
<feature type="disulfide bond" evidence="8">
    <location>
        <begin position="183"/>
        <end position="192"/>
    </location>
</feature>
<keyword evidence="7" id="KW-0325">Glycoprotein</keyword>
<dbReference type="FunFam" id="2.10.25.10:FF:000004">
    <property type="entry name" value="Neurogenic locus notch 1"/>
    <property type="match status" value="1"/>
</dbReference>
<sequence>MWDDNIREWTGLPLAITYALAHTREVGRTRAVLSCKAPTPPPSRAMARWLLVALMAGMVVSNSLGAANNIITFLDAFYQLANFTDQSADATFDHGTDNREDAKDIKPFSRVKPPHFHPTDKDECARNPCQHSGSCVNKDGGYTCICSSGWTGQDCQQDIDECASKPCQHGTCDNKDGGYTCTCSPGWTGQNCHRYFNECNIDPCHHGTCKKKADGYNCTCSPGWTGLNCHRDIDECAGNPCPHGRCVNTDGGYHCVCSPGRTGEDCQQDIDECARNDPCKHGTCENQDGGYNCTCSPGWTGQNCQQDIDECAGNPCPHGHCVNTHGGYRCVCSPGRTGEDCQQDINECMRNPCRHGHSCVNTDGGYTCVGCPPGWTGENCQQDIDECARNNPCEHGTCENQDGGYNCTCSPGWTGQNCQQDRDVCITTPCQHGTCVNQAGRHRCRSTPGPTGKNCQQAWKCPSGWSEYNNHCYKFMTSRVDWYTADARCKACGANLASIHSREENEFISRLIPDDPGRILRAVHVYIGLRKLKNGRWTWSDGSQMGYNNWAPGESTWTHLWGWKMECSAMYKYSEIGIRWMSYGRHHYDKQGQWSDQPCSVFFKSFPYICKAPK</sequence>
<dbReference type="InterPro" id="IPR016187">
    <property type="entry name" value="CTDL_fold"/>
</dbReference>
<dbReference type="Pfam" id="PF00008">
    <property type="entry name" value="EGF"/>
    <property type="match status" value="2"/>
</dbReference>
<evidence type="ECO:0000256" key="2">
    <source>
        <dbReference type="ARBA" id="ARBA00022525"/>
    </source>
</evidence>
<feature type="disulfide bond" evidence="8">
    <location>
        <begin position="332"/>
        <end position="341"/>
    </location>
</feature>
<feature type="domain" description="EGF-like" evidence="9">
    <location>
        <begin position="158"/>
        <end position="193"/>
    </location>
</feature>
<dbReference type="GeneID" id="109462514"/>
<dbReference type="InterPro" id="IPR016186">
    <property type="entry name" value="C-type_lectin-like/link_sf"/>
</dbReference>
<dbReference type="SMART" id="SM00034">
    <property type="entry name" value="CLECT"/>
    <property type="match status" value="1"/>
</dbReference>
<dbReference type="FunFam" id="2.10.25.10:FF:000031">
    <property type="entry name" value="neurogenic locus notch homolog protein 3"/>
    <property type="match status" value="1"/>
</dbReference>
<dbReference type="GO" id="GO:0005886">
    <property type="term" value="C:plasma membrane"/>
    <property type="evidence" value="ECO:0007669"/>
    <property type="project" value="TreeGrafter"/>
</dbReference>
<dbReference type="PROSITE" id="PS01187">
    <property type="entry name" value="EGF_CA"/>
    <property type="match status" value="3"/>
</dbReference>
<dbReference type="Gene3D" id="2.10.25.10">
    <property type="entry name" value="Laminin"/>
    <property type="match status" value="9"/>
</dbReference>
<keyword evidence="11" id="KW-1185">Reference proteome</keyword>
<feature type="disulfide bond" evidence="8">
    <location>
        <begin position="371"/>
        <end position="380"/>
    </location>
</feature>
<feature type="domain" description="C-type lectin" evidence="10">
    <location>
        <begin position="468"/>
        <end position="600"/>
    </location>
</feature>
<dbReference type="PROSITE" id="PS00022">
    <property type="entry name" value="EGF_1"/>
    <property type="match status" value="7"/>
</dbReference>
<dbReference type="GO" id="GO:0009986">
    <property type="term" value="C:cell surface"/>
    <property type="evidence" value="ECO:0007669"/>
    <property type="project" value="TreeGrafter"/>
</dbReference>
<feature type="disulfide bond" evidence="8">
    <location>
        <begin position="162"/>
        <end position="172"/>
    </location>
</feature>
<feature type="disulfide bond" evidence="8">
    <location>
        <begin position="311"/>
        <end position="321"/>
    </location>
</feature>
<dbReference type="PROSITE" id="PS50026">
    <property type="entry name" value="EGF_3"/>
    <property type="match status" value="9"/>
</dbReference>
<dbReference type="InterPro" id="IPR009030">
    <property type="entry name" value="Growth_fac_rcpt_cys_sf"/>
</dbReference>
<dbReference type="CDD" id="cd00054">
    <property type="entry name" value="EGF_CA"/>
    <property type="match status" value="7"/>
</dbReference>
<evidence type="ECO:0000256" key="1">
    <source>
        <dbReference type="ARBA" id="ARBA00004613"/>
    </source>
</evidence>
<dbReference type="AlphaFoldDB" id="A0A6P4YCJ6"/>
<dbReference type="InterPro" id="IPR051355">
    <property type="entry name" value="Notch/Slit_guidance"/>
</dbReference>
<dbReference type="GO" id="GO:0005576">
    <property type="term" value="C:extracellular region"/>
    <property type="evidence" value="ECO:0007669"/>
    <property type="project" value="UniProtKB-SubCell"/>
</dbReference>
<dbReference type="PANTHER" id="PTHR45836:SF13">
    <property type="entry name" value="PROTEIN CRUMBS"/>
    <property type="match status" value="1"/>
</dbReference>
<dbReference type="Pfam" id="PF00059">
    <property type="entry name" value="Lectin_C"/>
    <property type="match status" value="1"/>
</dbReference>
<proteinExistence type="predicted"/>
<evidence type="ECO:0000256" key="3">
    <source>
        <dbReference type="ARBA" id="ARBA00022536"/>
    </source>
</evidence>
<dbReference type="FunFam" id="2.10.25.10:FF:000901">
    <property type="entry name" value="Uncharacterized protein"/>
    <property type="match status" value="1"/>
</dbReference>
<dbReference type="PROSITE" id="PS01186">
    <property type="entry name" value="EGF_2"/>
    <property type="match status" value="5"/>
</dbReference>
<dbReference type="PANTHER" id="PTHR45836">
    <property type="entry name" value="SLIT HOMOLOG"/>
    <property type="match status" value="1"/>
</dbReference>
<feature type="domain" description="EGF-like" evidence="9">
    <location>
        <begin position="421"/>
        <end position="456"/>
    </location>
</feature>
<feature type="disulfide bond" evidence="8">
    <location>
        <begin position="425"/>
        <end position="435"/>
    </location>
</feature>
<dbReference type="GO" id="GO:0007219">
    <property type="term" value="P:Notch signaling pathway"/>
    <property type="evidence" value="ECO:0007669"/>
    <property type="project" value="TreeGrafter"/>
</dbReference>
<protein>
    <submittedName>
        <fullName evidence="12">Neurogenic locus notch homolog protein 1-like</fullName>
    </submittedName>
</protein>
<dbReference type="InterPro" id="IPR049883">
    <property type="entry name" value="NOTCH1_EGF-like"/>
</dbReference>
<name>A0A6P4YCJ6_BRABE</name>
<feature type="domain" description="EGF-like" evidence="9">
    <location>
        <begin position="232"/>
        <end position="267"/>
    </location>
</feature>
<evidence type="ECO:0000256" key="7">
    <source>
        <dbReference type="ARBA" id="ARBA00023180"/>
    </source>
</evidence>
<evidence type="ECO:0000313" key="12">
    <source>
        <dbReference type="RefSeq" id="XP_019614626.1"/>
    </source>
</evidence>
<evidence type="ECO:0000313" key="11">
    <source>
        <dbReference type="Proteomes" id="UP000515135"/>
    </source>
</evidence>
<dbReference type="GO" id="GO:0007411">
    <property type="term" value="P:axon guidance"/>
    <property type="evidence" value="ECO:0007669"/>
    <property type="project" value="TreeGrafter"/>
</dbReference>
<dbReference type="InterPro" id="IPR000152">
    <property type="entry name" value="EGF-type_Asp/Asn_hydroxyl_site"/>
</dbReference>
<evidence type="ECO:0000259" key="9">
    <source>
        <dbReference type="PROSITE" id="PS50026"/>
    </source>
</evidence>
<feature type="domain" description="EGF-like" evidence="9">
    <location>
        <begin position="344"/>
        <end position="381"/>
    </location>
</feature>
<dbReference type="InterPro" id="IPR000742">
    <property type="entry name" value="EGF"/>
</dbReference>
<keyword evidence="6 8" id="KW-1015">Disulfide bond</keyword>
<keyword evidence="3 8" id="KW-0245">EGF-like domain</keyword>
<feature type="domain" description="EGF-like" evidence="9">
    <location>
        <begin position="383"/>
        <end position="419"/>
    </location>
</feature>
<feature type="domain" description="EGF-like" evidence="9">
    <location>
        <begin position="307"/>
        <end position="342"/>
    </location>
</feature>
<feature type="disulfide bond" evidence="8">
    <location>
        <begin position="257"/>
        <end position="266"/>
    </location>
</feature>
<dbReference type="FunFam" id="2.10.25.10:FF:000279">
    <property type="entry name" value="Neurogenic locus notch 1"/>
    <property type="match status" value="2"/>
</dbReference>
<comment type="subcellular location">
    <subcellularLocation>
        <location evidence="1">Secreted</location>
    </subcellularLocation>
</comment>
<dbReference type="FunFam" id="2.10.25.10:FF:000014">
    <property type="entry name" value="Latent-transforming growth factor beta-binding protein 3"/>
    <property type="match status" value="1"/>
</dbReference>
<feature type="disulfide bond" evidence="8">
    <location>
        <begin position="146"/>
        <end position="155"/>
    </location>
</feature>
<dbReference type="PROSITE" id="PS00010">
    <property type="entry name" value="ASX_HYDROXYL"/>
    <property type="match status" value="6"/>
</dbReference>
<evidence type="ECO:0000256" key="4">
    <source>
        <dbReference type="ARBA" id="ARBA00022729"/>
    </source>
</evidence>
<evidence type="ECO:0000256" key="6">
    <source>
        <dbReference type="ARBA" id="ARBA00023157"/>
    </source>
</evidence>
<dbReference type="SUPFAM" id="SSF56436">
    <property type="entry name" value="C-type lectin-like"/>
    <property type="match status" value="1"/>
</dbReference>
<keyword evidence="2" id="KW-0964">Secreted</keyword>
<gene>
    <name evidence="12" type="primary">LOC109462514</name>
</gene>
<dbReference type="RefSeq" id="XP_019614626.1">
    <property type="nucleotide sequence ID" value="XM_019759067.1"/>
</dbReference>
<dbReference type="KEGG" id="bbel:109462514"/>